<dbReference type="PANTHER" id="PTHR40077">
    <property type="entry name" value="MEMBRANE PROTEIN-RELATED"/>
    <property type="match status" value="1"/>
</dbReference>
<evidence type="ECO:0000256" key="1">
    <source>
        <dbReference type="ARBA" id="ARBA00004651"/>
    </source>
</evidence>
<proteinExistence type="predicted"/>
<dbReference type="NCBIfam" id="TIGR03954">
    <property type="entry name" value="integ_memb_HG"/>
    <property type="match status" value="1"/>
</dbReference>
<dbReference type="RefSeq" id="WP_158052975.1">
    <property type="nucleotide sequence ID" value="NZ_WBKB01000008.1"/>
</dbReference>
<dbReference type="AlphaFoldDB" id="A0A7J5B8K2"/>
<feature type="transmembrane region" description="Helical" evidence="6">
    <location>
        <begin position="75"/>
        <end position="94"/>
    </location>
</feature>
<evidence type="ECO:0000256" key="3">
    <source>
        <dbReference type="ARBA" id="ARBA00022692"/>
    </source>
</evidence>
<evidence type="ECO:0000256" key="6">
    <source>
        <dbReference type="SAM" id="Phobius"/>
    </source>
</evidence>
<dbReference type="InterPro" id="IPR023845">
    <property type="entry name" value="DUF3817_TM"/>
</dbReference>
<feature type="transmembrane region" description="Helical" evidence="6">
    <location>
        <begin position="100"/>
        <end position="119"/>
    </location>
</feature>
<feature type="transmembrane region" description="Helical" evidence="6">
    <location>
        <begin position="22"/>
        <end position="44"/>
    </location>
</feature>
<name>A0A7J5B8K2_9MICO</name>
<dbReference type="PANTHER" id="PTHR40077:SF2">
    <property type="entry name" value="MEMBRANE PROTEIN"/>
    <property type="match status" value="1"/>
</dbReference>
<sequence>MSRIPRPEEFPGIHARLRFYKVTAWITGILLLLLVVEMVLKYAFHLEIEMFGPFGFMALVQEGTVTAFNLSRWILIIHGWFYVVYLIASYLVWLKMRWELIWLLAMAGGGVVPFLSFITEHQMAKRAHRELAEAQLMWDARVEEDAKLAAVEDSLSAEQRAALDAEVDAEVKRRTDGE</sequence>
<keyword evidence="3 6" id="KW-0812">Transmembrane</keyword>
<evidence type="ECO:0000313" key="8">
    <source>
        <dbReference type="EMBL" id="KAB1641656.1"/>
    </source>
</evidence>
<accession>A0A7J5B8K2</accession>
<evidence type="ECO:0000256" key="2">
    <source>
        <dbReference type="ARBA" id="ARBA00022475"/>
    </source>
</evidence>
<protein>
    <submittedName>
        <fullName evidence="8">DUF3817 domain-containing protein</fullName>
    </submittedName>
</protein>
<dbReference type="Pfam" id="PF12823">
    <property type="entry name" value="DUF3817"/>
    <property type="match status" value="1"/>
</dbReference>
<comment type="subcellular location">
    <subcellularLocation>
        <location evidence="1">Cell membrane</location>
        <topology evidence="1">Multi-pass membrane protein</topology>
    </subcellularLocation>
</comment>
<evidence type="ECO:0000256" key="5">
    <source>
        <dbReference type="ARBA" id="ARBA00023136"/>
    </source>
</evidence>
<evidence type="ECO:0000259" key="7">
    <source>
        <dbReference type="Pfam" id="PF12823"/>
    </source>
</evidence>
<evidence type="ECO:0000313" key="9">
    <source>
        <dbReference type="Proteomes" id="UP000433493"/>
    </source>
</evidence>
<organism evidence="8 9">
    <name type="scientific">Gulosibacter chungangensis</name>
    <dbReference type="NCBI Taxonomy" id="979746"/>
    <lineage>
        <taxon>Bacteria</taxon>
        <taxon>Bacillati</taxon>
        <taxon>Actinomycetota</taxon>
        <taxon>Actinomycetes</taxon>
        <taxon>Micrococcales</taxon>
        <taxon>Microbacteriaceae</taxon>
        <taxon>Gulosibacter</taxon>
    </lineage>
</organism>
<dbReference type="GO" id="GO:0005886">
    <property type="term" value="C:plasma membrane"/>
    <property type="evidence" value="ECO:0007669"/>
    <property type="project" value="UniProtKB-SubCell"/>
</dbReference>
<reference evidence="8 9" key="1">
    <citation type="submission" date="2019-09" db="EMBL/GenBank/DDBJ databases">
        <title>Phylogeny of genus Pseudoclavibacter and closely related genus.</title>
        <authorList>
            <person name="Li Y."/>
        </authorList>
    </citation>
    <scope>NUCLEOTIDE SEQUENCE [LARGE SCALE GENOMIC DNA]</scope>
    <source>
        <strain evidence="8 9">KCTC 13959</strain>
    </source>
</reference>
<feature type="domain" description="DUF3817" evidence="7">
    <location>
        <begin position="17"/>
        <end position="124"/>
    </location>
</feature>
<keyword evidence="2" id="KW-1003">Cell membrane</keyword>
<evidence type="ECO:0000256" key="4">
    <source>
        <dbReference type="ARBA" id="ARBA00022989"/>
    </source>
</evidence>
<keyword evidence="9" id="KW-1185">Reference proteome</keyword>
<dbReference type="OrthoDB" id="9342687at2"/>
<dbReference type="EMBL" id="WBKB01000008">
    <property type="protein sequence ID" value="KAB1641656.1"/>
    <property type="molecule type" value="Genomic_DNA"/>
</dbReference>
<dbReference type="Proteomes" id="UP000433493">
    <property type="component" value="Unassembled WGS sequence"/>
</dbReference>
<comment type="caution">
    <text evidence="8">The sequence shown here is derived from an EMBL/GenBank/DDBJ whole genome shotgun (WGS) entry which is preliminary data.</text>
</comment>
<gene>
    <name evidence="8" type="ORF">F8O05_11935</name>
</gene>
<keyword evidence="4 6" id="KW-1133">Transmembrane helix</keyword>
<keyword evidence="5 6" id="KW-0472">Membrane</keyword>